<evidence type="ECO:0000256" key="3">
    <source>
        <dbReference type="ARBA" id="ARBA00022618"/>
    </source>
</evidence>
<dbReference type="InterPro" id="IPR008672">
    <property type="entry name" value="Mad1"/>
</dbReference>
<dbReference type="PANTHER" id="PTHR23168">
    <property type="entry name" value="MITOTIC SPINDLE ASSEMBLY CHECKPOINT PROTEIN MAD1 MITOTIC ARREST DEFICIENT-LIKE PROTEIN 1"/>
    <property type="match status" value="1"/>
</dbReference>
<evidence type="ECO:0000256" key="2">
    <source>
        <dbReference type="ARBA" id="ARBA00008029"/>
    </source>
</evidence>
<dbReference type="GeneID" id="117657700"/>
<comment type="similarity">
    <text evidence="2">Belongs to the MAD1 family.</text>
</comment>
<keyword evidence="5" id="KW-0539">Nucleus</keyword>
<keyword evidence="7" id="KW-0175">Coiled coil</keyword>
<evidence type="ECO:0000313" key="8">
    <source>
        <dbReference type="Proteomes" id="UP001652622"/>
    </source>
</evidence>
<proteinExistence type="inferred from homology"/>
<feature type="coiled-coil region" evidence="7">
    <location>
        <begin position="74"/>
        <end position="275"/>
    </location>
</feature>
<evidence type="ECO:0000256" key="5">
    <source>
        <dbReference type="ARBA" id="ARBA00023242"/>
    </source>
</evidence>
<evidence type="ECO:0000256" key="6">
    <source>
        <dbReference type="ARBA" id="ARBA00023306"/>
    </source>
</evidence>
<dbReference type="Proteomes" id="UP001652622">
    <property type="component" value="Unplaced"/>
</dbReference>
<evidence type="ECO:0000313" key="9">
    <source>
        <dbReference type="RefSeq" id="XP_060540051.1"/>
    </source>
</evidence>
<organism evidence="8 9">
    <name type="scientific">Pantherophis guttatus</name>
    <name type="common">Corn snake</name>
    <name type="synonym">Elaphe guttata</name>
    <dbReference type="NCBI Taxonomy" id="94885"/>
    <lineage>
        <taxon>Eukaryota</taxon>
        <taxon>Metazoa</taxon>
        <taxon>Chordata</taxon>
        <taxon>Craniata</taxon>
        <taxon>Vertebrata</taxon>
        <taxon>Euteleostomi</taxon>
        <taxon>Lepidosauria</taxon>
        <taxon>Squamata</taxon>
        <taxon>Bifurcata</taxon>
        <taxon>Unidentata</taxon>
        <taxon>Episquamata</taxon>
        <taxon>Toxicofera</taxon>
        <taxon>Serpentes</taxon>
        <taxon>Colubroidea</taxon>
        <taxon>Colubridae</taxon>
        <taxon>Colubrinae</taxon>
        <taxon>Pantherophis</taxon>
    </lineage>
</organism>
<accession>A0ABM3YVB2</accession>
<keyword evidence="6" id="KW-0131">Cell cycle</keyword>
<evidence type="ECO:0000256" key="7">
    <source>
        <dbReference type="SAM" id="Coils"/>
    </source>
</evidence>
<evidence type="ECO:0000256" key="1">
    <source>
        <dbReference type="ARBA" id="ARBA00004123"/>
    </source>
</evidence>
<dbReference type="RefSeq" id="XP_060540051.1">
    <property type="nucleotide sequence ID" value="XM_060684068.1"/>
</dbReference>
<name>A0ABM3YVB2_PANGU</name>
<dbReference type="Pfam" id="PF05557">
    <property type="entry name" value="MAD"/>
    <property type="match status" value="1"/>
</dbReference>
<sequence length="288" mass="33556">MADWGGTRMQMEEAEANTTVFSILKSYNNFMSLSMEESSVQDAPPSPPGSLQTNYQQMMKLEEQAGQIHSGTRLLQMEREKMQMELSHKRARIELEKAANLNANKFEREADRNQDLLKRIKQCQERETEAKNALQEQLKTNKTCQKDMEALNKKLQEKETKLTEANETISALKGKVSESQWNTMNQEMEMKKLQSQNQELTEQLDVLHKKWQEATHQIQALQAKEELMSKKEQKIQDLEQKLSMQEQDAVIVKNMKTELAQFPQMERELQQLRRRTPTLGKCEKTMAC</sequence>
<comment type="subcellular location">
    <subcellularLocation>
        <location evidence="1">Nucleus</location>
    </subcellularLocation>
</comment>
<keyword evidence="3" id="KW-0132">Cell division</keyword>
<evidence type="ECO:0000256" key="4">
    <source>
        <dbReference type="ARBA" id="ARBA00022776"/>
    </source>
</evidence>
<dbReference type="PANTHER" id="PTHR23168:SF0">
    <property type="entry name" value="MITOTIC SPINDLE ASSEMBLY CHECKPOINT PROTEIN MAD1"/>
    <property type="match status" value="1"/>
</dbReference>
<keyword evidence="4" id="KW-0498">Mitosis</keyword>
<gene>
    <name evidence="9" type="primary">LOC117657700</name>
</gene>
<reference evidence="9" key="1">
    <citation type="submission" date="2025-08" db="UniProtKB">
        <authorList>
            <consortium name="RefSeq"/>
        </authorList>
    </citation>
    <scope>IDENTIFICATION</scope>
    <source>
        <tissue evidence="9">Blood</tissue>
    </source>
</reference>
<protein>
    <submittedName>
        <fullName evidence="9">Mitotic spindle assembly checkpoint protein MAD1-like</fullName>
    </submittedName>
</protein>
<keyword evidence="8" id="KW-1185">Reference proteome</keyword>